<organism evidence="1 2">
    <name type="scientific">Conidiobolus coronatus (strain ATCC 28846 / CBS 209.66 / NRRL 28638)</name>
    <name type="common">Delacroixia coronata</name>
    <dbReference type="NCBI Taxonomy" id="796925"/>
    <lineage>
        <taxon>Eukaryota</taxon>
        <taxon>Fungi</taxon>
        <taxon>Fungi incertae sedis</taxon>
        <taxon>Zoopagomycota</taxon>
        <taxon>Entomophthoromycotina</taxon>
        <taxon>Entomophthoromycetes</taxon>
        <taxon>Entomophthorales</taxon>
        <taxon>Ancylistaceae</taxon>
        <taxon>Conidiobolus</taxon>
    </lineage>
</organism>
<accession>A0A137NXU3</accession>
<name>A0A137NXU3_CONC2</name>
<dbReference type="Proteomes" id="UP000070444">
    <property type="component" value="Unassembled WGS sequence"/>
</dbReference>
<dbReference type="EMBL" id="KQ964631">
    <property type="protein sequence ID" value="KXN67512.1"/>
    <property type="molecule type" value="Genomic_DNA"/>
</dbReference>
<gene>
    <name evidence="1" type="ORF">CONCODRAFT_10399</name>
</gene>
<sequence>LNETPKSFEIPCEVKPFLPLDHQISYVKANLIDVYAAGIVLLLVIVGLLALITGNALSKLYRYFNKLKKD</sequence>
<dbReference type="AlphaFoldDB" id="A0A137NXU3"/>
<proteinExistence type="predicted"/>
<protein>
    <submittedName>
        <fullName evidence="1">Uncharacterized protein</fullName>
    </submittedName>
</protein>
<evidence type="ECO:0000313" key="2">
    <source>
        <dbReference type="Proteomes" id="UP000070444"/>
    </source>
</evidence>
<reference evidence="1 2" key="1">
    <citation type="journal article" date="2015" name="Genome Biol. Evol.">
        <title>Phylogenomic analyses indicate that early fungi evolved digesting cell walls of algal ancestors of land plants.</title>
        <authorList>
            <person name="Chang Y."/>
            <person name="Wang S."/>
            <person name="Sekimoto S."/>
            <person name="Aerts A.L."/>
            <person name="Choi C."/>
            <person name="Clum A."/>
            <person name="LaButti K.M."/>
            <person name="Lindquist E.A."/>
            <person name="Yee Ngan C."/>
            <person name="Ohm R.A."/>
            <person name="Salamov A.A."/>
            <person name="Grigoriev I.V."/>
            <person name="Spatafora J.W."/>
            <person name="Berbee M.L."/>
        </authorList>
    </citation>
    <scope>NUCLEOTIDE SEQUENCE [LARGE SCALE GENOMIC DNA]</scope>
    <source>
        <strain evidence="1 2">NRRL 28638</strain>
    </source>
</reference>
<dbReference type="OrthoDB" id="5835829at2759"/>
<evidence type="ECO:0000313" key="1">
    <source>
        <dbReference type="EMBL" id="KXN67512.1"/>
    </source>
</evidence>
<keyword evidence="2" id="KW-1185">Reference proteome</keyword>
<feature type="non-terminal residue" evidence="1">
    <location>
        <position position="1"/>
    </location>
</feature>